<protein>
    <submittedName>
        <fullName evidence="1">Uncharacterized protein</fullName>
    </submittedName>
</protein>
<dbReference type="AlphaFoldDB" id="A0A1X0REK9"/>
<dbReference type="OrthoDB" id="63533at2759"/>
<dbReference type="Gene3D" id="1.50.10.100">
    <property type="entry name" value="Chondroitin AC/alginate lyase"/>
    <property type="match status" value="1"/>
</dbReference>
<gene>
    <name evidence="1" type="ORF">BCV72DRAFT_221677</name>
</gene>
<sequence length="72" mass="7962">MPRKPEIEYISLPACRKGEGKNAPVHLKKSFECLQRLANSALKAGPFSIARDKQFPHVAPSGDVHDFLSYAP</sequence>
<dbReference type="VEuPathDB" id="FungiDB:BCV72DRAFT_221677"/>
<reference evidence="1" key="1">
    <citation type="journal article" date="2016" name="Proc. Natl. Acad. Sci. U.S.A.">
        <title>Lipid metabolic changes in an early divergent fungus govern the establishment of a mutualistic symbiosis with endobacteria.</title>
        <authorList>
            <person name="Lastovetsky O.A."/>
            <person name="Gaspar M.L."/>
            <person name="Mondo S.J."/>
            <person name="LaButti K.M."/>
            <person name="Sandor L."/>
            <person name="Grigoriev I.V."/>
            <person name="Henry S.A."/>
            <person name="Pawlowska T.E."/>
        </authorList>
    </citation>
    <scope>NUCLEOTIDE SEQUENCE [LARGE SCALE GENOMIC DNA]</scope>
    <source>
        <strain evidence="1">ATCC 52814</strain>
    </source>
</reference>
<evidence type="ECO:0000313" key="1">
    <source>
        <dbReference type="EMBL" id="ORE10361.1"/>
    </source>
</evidence>
<name>A0A1X0REK9_RHIZD</name>
<dbReference type="EMBL" id="KV921866">
    <property type="protein sequence ID" value="ORE10361.1"/>
    <property type="molecule type" value="Genomic_DNA"/>
</dbReference>
<dbReference type="InterPro" id="IPR008929">
    <property type="entry name" value="Chondroitin_lyas"/>
</dbReference>
<organism evidence="1">
    <name type="scientific">Rhizopus microsporus var. microsporus</name>
    <dbReference type="NCBI Taxonomy" id="86635"/>
    <lineage>
        <taxon>Eukaryota</taxon>
        <taxon>Fungi</taxon>
        <taxon>Fungi incertae sedis</taxon>
        <taxon>Mucoromycota</taxon>
        <taxon>Mucoromycotina</taxon>
        <taxon>Mucoromycetes</taxon>
        <taxon>Mucorales</taxon>
        <taxon>Mucorineae</taxon>
        <taxon>Rhizopodaceae</taxon>
        <taxon>Rhizopus</taxon>
    </lineage>
</organism>
<proteinExistence type="predicted"/>
<accession>A0A1X0REK9</accession>
<dbReference type="Proteomes" id="UP000242414">
    <property type="component" value="Unassembled WGS sequence"/>
</dbReference>